<dbReference type="PANTHER" id="PTHR11098">
    <property type="entry name" value="NICOTINATE PHOSPHORIBOSYLTRANSFERASE"/>
    <property type="match status" value="1"/>
</dbReference>
<comment type="caution">
    <text evidence="11">The sequence shown here is derived from an EMBL/GenBank/DDBJ whole genome shotgun (WGS) entry which is preliminary data.</text>
</comment>
<keyword evidence="11" id="KW-0328">Glycosyltransferase</keyword>
<dbReference type="NCBIfam" id="TIGR01514">
    <property type="entry name" value="NAPRTase"/>
    <property type="match status" value="1"/>
</dbReference>
<gene>
    <name evidence="7" type="primary">pncB</name>
    <name evidence="11" type="ORF">EDC17_103422</name>
</gene>
<dbReference type="PIRSF" id="PIRSF000484">
    <property type="entry name" value="NAPRT"/>
    <property type="match status" value="1"/>
</dbReference>
<dbReference type="Proteomes" id="UP000295197">
    <property type="component" value="Unassembled WGS sequence"/>
</dbReference>
<comment type="function">
    <text evidence="7 8">Catalyzes the synthesis of beta-nicotinate D-ribonucleotide from nicotinate and 5-phospho-D-ribose 1-phosphate at the expense of ATP.</text>
</comment>
<keyword evidence="4 7" id="KW-0597">Phosphoprotein</keyword>
<evidence type="ECO:0000256" key="4">
    <source>
        <dbReference type="ARBA" id="ARBA00022553"/>
    </source>
</evidence>
<dbReference type="HAMAP" id="MF_00570">
    <property type="entry name" value="NAPRTase"/>
    <property type="match status" value="1"/>
</dbReference>
<dbReference type="AlphaFoldDB" id="A0A4R3VRC3"/>
<organism evidence="11 12">
    <name type="scientific">Sphingobacterium alimentarium</name>
    <dbReference type="NCBI Taxonomy" id="797292"/>
    <lineage>
        <taxon>Bacteria</taxon>
        <taxon>Pseudomonadati</taxon>
        <taxon>Bacteroidota</taxon>
        <taxon>Sphingobacteriia</taxon>
        <taxon>Sphingobacteriales</taxon>
        <taxon>Sphingobacteriaceae</taxon>
        <taxon>Sphingobacterium</taxon>
    </lineage>
</organism>
<dbReference type="SUPFAM" id="SSF54675">
    <property type="entry name" value="Nicotinate/Quinolinate PRTase N-terminal domain-like"/>
    <property type="match status" value="1"/>
</dbReference>
<dbReference type="PANTHER" id="PTHR11098:SF1">
    <property type="entry name" value="NICOTINATE PHOSPHORIBOSYLTRANSFERASE"/>
    <property type="match status" value="1"/>
</dbReference>
<feature type="modified residue" description="Phosphohistidine; by autocatalysis" evidence="7">
    <location>
        <position position="243"/>
    </location>
</feature>
<comment type="pathway">
    <text evidence="1 7 8">Cofactor biosynthesis; NAD(+) biosynthesis; nicotinate D-ribonucleotide from nicotinate: step 1/1.</text>
</comment>
<comment type="PTM">
    <text evidence="7 8">Transiently phosphorylated on a His residue during the reaction cycle. Phosphorylation strongly increases the affinity for substrates and increases the rate of nicotinate D-ribonucleotide production. Dephosphorylation regenerates the low-affinity form of the enzyme, leading to product release.</text>
</comment>
<evidence type="ECO:0000256" key="6">
    <source>
        <dbReference type="ARBA" id="ARBA00022642"/>
    </source>
</evidence>
<dbReference type="SUPFAM" id="SSF51690">
    <property type="entry name" value="Nicotinate/Quinolinate PRTase C-terminal domain-like"/>
    <property type="match status" value="1"/>
</dbReference>
<dbReference type="UniPathway" id="UPA00253">
    <property type="reaction ID" value="UER00457"/>
</dbReference>
<dbReference type="InterPro" id="IPR041525">
    <property type="entry name" value="N/Namide_PRibTrfase"/>
</dbReference>
<dbReference type="NCBIfam" id="NF003704">
    <property type="entry name" value="PRK05321.1"/>
    <property type="match status" value="1"/>
</dbReference>
<proteinExistence type="inferred from homology"/>
<dbReference type="Pfam" id="PF04095">
    <property type="entry name" value="NAPRTase"/>
    <property type="match status" value="1"/>
</dbReference>
<keyword evidence="5 7" id="KW-0436">Ligase</keyword>
<dbReference type="EC" id="6.3.4.21" evidence="3 7"/>
<comment type="similarity">
    <text evidence="2 7 8">Belongs to the NAPRTase family.</text>
</comment>
<dbReference type="InterPro" id="IPR036068">
    <property type="entry name" value="Nicotinate_pribotase-like_C"/>
</dbReference>
<sequence length="422" mass="48689">MLARFFYVLSNYISVQIHSLTGFQLGQRILMARLESILDNDFYKFTMQYAVTKLFPRAKARYQFINRGKHQFPDGFAEKLQEAVRELGKLKLSKEEKSFFAETCPYIDPTYFDFLQGYQYDPSEVSIEQDGPDLTVKIEGYWYRTILWEVPIMSLICELYYEMMGLQRVSDDEVAAIVESKMQKYDKLDITIADFGTRRRHSFAVHDLVIDTLKKHNSKTFIGTSNVYLAMKHQTKPIGTHAHEWFMFHAAKFGYKMANLLGLENWADVYRGDLGIALSDTYTTEVFFKQFDKKLTKLFDGIRHDSGDAIEFAQKTINHYLSKGIDPNSKTIIFSDGLDYAKVERIVNFCKGKIGISFGIGTDFTNDVGLKRMNIVLKMTEALPEDGDWTPVIKLSDEAMKHTGAPKEIEMAKRYLQIDEQA</sequence>
<dbReference type="InterPro" id="IPR007229">
    <property type="entry name" value="Nic_PRibTrfase-Fam"/>
</dbReference>
<evidence type="ECO:0000256" key="1">
    <source>
        <dbReference type="ARBA" id="ARBA00004952"/>
    </source>
</evidence>
<comment type="catalytic activity">
    <reaction evidence="7 8">
        <text>5-phospho-alpha-D-ribose 1-diphosphate + nicotinate + ATP + H2O = nicotinate beta-D-ribonucleotide + ADP + phosphate + diphosphate</text>
        <dbReference type="Rhea" id="RHEA:36163"/>
        <dbReference type="ChEBI" id="CHEBI:15377"/>
        <dbReference type="ChEBI" id="CHEBI:30616"/>
        <dbReference type="ChEBI" id="CHEBI:32544"/>
        <dbReference type="ChEBI" id="CHEBI:33019"/>
        <dbReference type="ChEBI" id="CHEBI:43474"/>
        <dbReference type="ChEBI" id="CHEBI:57502"/>
        <dbReference type="ChEBI" id="CHEBI:58017"/>
        <dbReference type="ChEBI" id="CHEBI:456216"/>
        <dbReference type="EC" id="6.3.4.21"/>
    </reaction>
</comment>
<dbReference type="GO" id="GO:0034355">
    <property type="term" value="P:NAD+ biosynthetic process via the salvage pathway"/>
    <property type="evidence" value="ECO:0007669"/>
    <property type="project" value="TreeGrafter"/>
</dbReference>
<feature type="domain" description="Nicotinate phosphoribosyltransferase N-terminal" evidence="10">
    <location>
        <begin position="38"/>
        <end position="156"/>
    </location>
</feature>
<feature type="domain" description="Nicotinate/nicotinamide phosphoribosyltransferase" evidence="9">
    <location>
        <begin position="191"/>
        <end position="406"/>
    </location>
</feature>
<keyword evidence="12" id="KW-1185">Reference proteome</keyword>
<keyword evidence="11" id="KW-0808">Transferase</keyword>
<dbReference type="GO" id="GO:0004516">
    <property type="term" value="F:nicotinate phosphoribosyltransferase activity"/>
    <property type="evidence" value="ECO:0007669"/>
    <property type="project" value="UniProtKB-UniRule"/>
</dbReference>
<dbReference type="EMBL" id="SMBZ01000034">
    <property type="protein sequence ID" value="TCV10346.1"/>
    <property type="molecule type" value="Genomic_DNA"/>
</dbReference>
<evidence type="ECO:0000259" key="10">
    <source>
        <dbReference type="Pfam" id="PF17767"/>
    </source>
</evidence>
<evidence type="ECO:0000256" key="3">
    <source>
        <dbReference type="ARBA" id="ARBA00013236"/>
    </source>
</evidence>
<evidence type="ECO:0000256" key="7">
    <source>
        <dbReference type="HAMAP-Rule" id="MF_00570"/>
    </source>
</evidence>
<dbReference type="GO" id="GO:0005829">
    <property type="term" value="C:cytosol"/>
    <property type="evidence" value="ECO:0007669"/>
    <property type="project" value="TreeGrafter"/>
</dbReference>
<reference evidence="11 12" key="1">
    <citation type="submission" date="2019-03" db="EMBL/GenBank/DDBJ databases">
        <title>Genomic Encyclopedia of Type Strains, Phase IV (KMG-IV): sequencing the most valuable type-strain genomes for metagenomic binning, comparative biology and taxonomic classification.</title>
        <authorList>
            <person name="Goeker M."/>
        </authorList>
    </citation>
    <scope>NUCLEOTIDE SEQUENCE [LARGE SCALE GENOMIC DNA]</scope>
    <source>
        <strain evidence="11 12">DSM 22362</strain>
    </source>
</reference>
<evidence type="ECO:0000256" key="2">
    <source>
        <dbReference type="ARBA" id="ARBA00010897"/>
    </source>
</evidence>
<protein>
    <recommendedName>
        <fullName evidence="3 7">Nicotinate phosphoribosyltransferase</fullName>
        <shortName evidence="7">NAPRTase</shortName>
        <ecNumber evidence="3 7">6.3.4.21</ecNumber>
    </recommendedName>
</protein>
<dbReference type="Gene3D" id="3.20.140.10">
    <property type="entry name" value="nicotinate phosphoribosyltransferase"/>
    <property type="match status" value="1"/>
</dbReference>
<evidence type="ECO:0000259" key="9">
    <source>
        <dbReference type="Pfam" id="PF04095"/>
    </source>
</evidence>
<dbReference type="GO" id="GO:0016757">
    <property type="term" value="F:glycosyltransferase activity"/>
    <property type="evidence" value="ECO:0007669"/>
    <property type="project" value="UniProtKB-KW"/>
</dbReference>
<evidence type="ECO:0000313" key="11">
    <source>
        <dbReference type="EMBL" id="TCV10346.1"/>
    </source>
</evidence>
<keyword evidence="6 7" id="KW-0662">Pyridine nucleotide biosynthesis</keyword>
<dbReference type="Pfam" id="PF17767">
    <property type="entry name" value="NAPRTase_N"/>
    <property type="match status" value="1"/>
</dbReference>
<evidence type="ECO:0000256" key="8">
    <source>
        <dbReference type="RuleBase" id="RU003838"/>
    </source>
</evidence>
<evidence type="ECO:0000256" key="5">
    <source>
        <dbReference type="ARBA" id="ARBA00022598"/>
    </source>
</evidence>
<dbReference type="InterPro" id="IPR040727">
    <property type="entry name" value="NAPRTase_N"/>
</dbReference>
<dbReference type="InterPro" id="IPR006406">
    <property type="entry name" value="Nic_PRibTrfase"/>
</dbReference>
<name>A0A4R3VRC3_9SPHI</name>
<accession>A0A4R3VRC3</accession>
<evidence type="ECO:0000313" key="12">
    <source>
        <dbReference type="Proteomes" id="UP000295197"/>
    </source>
</evidence>